<evidence type="ECO:0000256" key="2">
    <source>
        <dbReference type="SAM" id="MobiDB-lite"/>
    </source>
</evidence>
<dbReference type="PANTHER" id="PTHR13037:SF24">
    <property type="entry name" value="POLYCOMB PROTEIN PCL-RELATED"/>
    <property type="match status" value="1"/>
</dbReference>
<feature type="compositionally biased region" description="Polar residues" evidence="2">
    <location>
        <begin position="829"/>
        <end position="847"/>
    </location>
</feature>
<feature type="compositionally biased region" description="Basic and acidic residues" evidence="2">
    <location>
        <begin position="1226"/>
        <end position="1236"/>
    </location>
</feature>
<keyword evidence="1" id="KW-0945">Host-virus interaction</keyword>
<feature type="compositionally biased region" description="Low complexity" evidence="2">
    <location>
        <begin position="864"/>
        <end position="877"/>
    </location>
</feature>
<feature type="region of interest" description="Disordered" evidence="2">
    <location>
        <begin position="1011"/>
        <end position="1086"/>
    </location>
</feature>
<feature type="region of interest" description="Disordered" evidence="2">
    <location>
        <begin position="587"/>
        <end position="608"/>
    </location>
</feature>
<feature type="region of interest" description="Disordered" evidence="2">
    <location>
        <begin position="639"/>
        <end position="676"/>
    </location>
</feature>
<evidence type="ECO:0000256" key="1">
    <source>
        <dbReference type="ARBA" id="ARBA00022581"/>
    </source>
</evidence>
<feature type="compositionally biased region" description="Low complexity" evidence="2">
    <location>
        <begin position="1058"/>
        <end position="1075"/>
    </location>
</feature>
<gene>
    <name evidence="3" type="ORF">PAPYR_9955</name>
</gene>
<sequence length="1438" mass="152268">MSFNSILRQVLPPVVQSSIQWVEPIIRDIKGQKRYQNAVITDIYVITFDLNSSVPCYYNLNRVHALDIAFGTTVFADEKLNSVSYHIAMDFGKPQGQEHLYTYEPHTKLPFLIRSAWFYCQIYRALPWSRHTTAFASPLWQQAAMVSGAGPPATPGVQPRPPGATPRPFSHSVILQTSFTPGGVGAAPTPQPQPAGVLTPMGAAVLALTAFRRRGAGGVSLAGTSEALLSPAQDLAALRVLVQAIADARTVEERHVLYSEVAQAVATHRHLRHACFKPGGAYCLAPSPHAWRTRPRDCLLTRPATRSRARPLQNLRLYGLIVSDLQRLVGQPLARTRTHPLPSLPPGALQPTAEPTLLPLLPSRYALTLTNLLAVLFFRSSPFMDRLRLIDVPPPQALPQVAMRLLPLGLLYLQGHGHPDIARHCYSADDLVEVLSTHPSLSAQLAADQRLRAAQRWAILRARARFALVAPGAPAAAPHPAQTGGAPTAPTSIGAPTESAAPPAAAETPPPGDLPLSVEPGWERPMAERLGRVVDRTTNPRTNPFLGATAQRRPSAALGRLVQQSLAGPGCALASDVAIHTAASPASYSFSPVGEASPSSSFHPRPSTSTTTVAAAAFGQAPPVAGGAPPSGLLGWMSGLWAQGGRQPSSPGGGVDSGSLPRVESTIRTPVGGYDPALPPGLCPSSADLLRCTQREVYLEGRLEAIRMAAQRPPSPRPPAFAPAPAFPDANAVDPFATLPAEVQQRLGAVSTAAPLGVFSQFIPFPAGMKMKRQVREPPSPSPLFRASTSDPPFIGPHRSDVWGKCVSRVTPSSPHIFPAHGQAAATGSPLQSQRSSAQQPDMSQLTPPGPPGATPPSLPPSSPGRGLLSAGSAPSSPNTPPPPTARLLATTAPCVYPPARYGLVPRPILDPMTGGGMATMAHTPPGDVGADRQEEDESVAVPSHQAALSAIWAWCRGGLDNSGDEAGGQQGWWRDRDSEGRVLLPPLRLPAVPPQGGGLSPVDHVAVKATAAAAAPRTEPRPEPEESEAPEHPTGPQPQPANQQKKKKKKKKRRIRWAAAGGAVSRASRSRSPGGPRGSGDAVGVGWAGEGGGLAPGRGLVVPLPADVARTPLEGRPGRQDEEPDEEMMTTDLEPGFAILRGISEPPAPIPPDVVSEFLAAPPTGGTPPGLRAHQPTQGIASPLSTMLLAARSSAAPSGGARTLEDTLRRTMGRLPTAVLTAQQRREAYEARRQAGAENEDSLENPGLDHALGYVVDNISRLLFEWDMLYRQAGTFLPAVMPFGQCRAFASVAMTRVMAILLDLDRTSSTPAGQTAPESTLPSASSTLVKRTGLVQPAMFEQAKRALGAEQAGLALFFHTYVMELLGSHDRSIERHLIMMHSPDLRYILPGLLRHLCGEDRTVLTAFAQTWLQRICDKAKEAGNLGNAETGEEASPI</sequence>
<organism evidence="3 4">
    <name type="scientific">Paratrimastix pyriformis</name>
    <dbReference type="NCBI Taxonomy" id="342808"/>
    <lineage>
        <taxon>Eukaryota</taxon>
        <taxon>Metamonada</taxon>
        <taxon>Preaxostyla</taxon>
        <taxon>Paratrimastigidae</taxon>
        <taxon>Paratrimastix</taxon>
    </lineage>
</organism>
<feature type="compositionally biased region" description="Basic residues" evidence="2">
    <location>
        <begin position="1045"/>
        <end position="1057"/>
    </location>
</feature>
<keyword evidence="4" id="KW-1185">Reference proteome</keyword>
<accession>A0ABQ8UEA8</accession>
<name>A0ABQ8UEA8_9EUKA</name>
<dbReference type="Proteomes" id="UP001141327">
    <property type="component" value="Unassembled WGS sequence"/>
</dbReference>
<feature type="compositionally biased region" description="Low complexity" evidence="2">
    <location>
        <begin position="474"/>
        <end position="507"/>
    </location>
</feature>
<feature type="region of interest" description="Disordered" evidence="2">
    <location>
        <begin position="1226"/>
        <end position="1247"/>
    </location>
</feature>
<feature type="compositionally biased region" description="Pro residues" evidence="2">
    <location>
        <begin position="848"/>
        <end position="863"/>
    </location>
</feature>
<feature type="region of interest" description="Disordered" evidence="2">
    <location>
        <begin position="814"/>
        <end position="887"/>
    </location>
</feature>
<dbReference type="EMBL" id="JAPMOS010000117">
    <property type="protein sequence ID" value="KAJ4455160.1"/>
    <property type="molecule type" value="Genomic_DNA"/>
</dbReference>
<feature type="region of interest" description="Disordered" evidence="2">
    <location>
        <begin position="773"/>
        <end position="793"/>
    </location>
</feature>
<evidence type="ECO:0000313" key="3">
    <source>
        <dbReference type="EMBL" id="KAJ4455160.1"/>
    </source>
</evidence>
<reference evidence="3" key="1">
    <citation type="journal article" date="2022" name="bioRxiv">
        <title>Genomics of Preaxostyla Flagellates Illuminates Evolutionary Transitions and the Path Towards Mitochondrial Loss.</title>
        <authorList>
            <person name="Novak L.V.F."/>
            <person name="Treitli S.C."/>
            <person name="Pyrih J."/>
            <person name="Halakuc P."/>
            <person name="Pipaliya S.V."/>
            <person name="Vacek V."/>
            <person name="Brzon O."/>
            <person name="Soukal P."/>
            <person name="Eme L."/>
            <person name="Dacks J.B."/>
            <person name="Karnkowska A."/>
            <person name="Elias M."/>
            <person name="Hampl V."/>
        </authorList>
    </citation>
    <scope>NUCLEOTIDE SEQUENCE</scope>
    <source>
        <strain evidence="3">RCP-MX</strain>
    </source>
</reference>
<comment type="caution">
    <text evidence="3">The sequence shown here is derived from an EMBL/GenBank/DDBJ whole genome shotgun (WGS) entry which is preliminary data.</text>
</comment>
<feature type="compositionally biased region" description="Gly residues" evidence="2">
    <location>
        <begin position="1076"/>
        <end position="1086"/>
    </location>
</feature>
<feature type="region of interest" description="Disordered" evidence="2">
    <location>
        <begin position="474"/>
        <end position="523"/>
    </location>
</feature>
<proteinExistence type="predicted"/>
<evidence type="ECO:0000313" key="4">
    <source>
        <dbReference type="Proteomes" id="UP001141327"/>
    </source>
</evidence>
<dbReference type="PANTHER" id="PTHR13037">
    <property type="entry name" value="FORMIN"/>
    <property type="match status" value="1"/>
</dbReference>
<protein>
    <submittedName>
        <fullName evidence="3">Uncharacterized protein</fullName>
    </submittedName>
</protein>